<accession>A0ABW5KAA6</accession>
<dbReference type="Pfam" id="PF11738">
    <property type="entry name" value="DUF3298"/>
    <property type="match status" value="1"/>
</dbReference>
<evidence type="ECO:0000313" key="3">
    <source>
        <dbReference type="Proteomes" id="UP001597394"/>
    </source>
</evidence>
<dbReference type="InterPro" id="IPR021729">
    <property type="entry name" value="DUF3298"/>
</dbReference>
<comment type="caution">
    <text evidence="2">The sequence shown here is derived from an EMBL/GenBank/DDBJ whole genome shotgun (WGS) entry which is preliminary data.</text>
</comment>
<keyword evidence="3" id="KW-1185">Reference proteome</keyword>
<organism evidence="2 3">
    <name type="scientific">Kaistella montana</name>
    <dbReference type="NCBI Taxonomy" id="1849733"/>
    <lineage>
        <taxon>Bacteria</taxon>
        <taxon>Pseudomonadati</taxon>
        <taxon>Bacteroidota</taxon>
        <taxon>Flavobacteriia</taxon>
        <taxon>Flavobacteriales</taxon>
        <taxon>Weeksellaceae</taxon>
        <taxon>Chryseobacterium group</taxon>
        <taxon>Kaistella</taxon>
    </lineage>
</organism>
<protein>
    <submittedName>
        <fullName evidence="2">RsiV family protein</fullName>
    </submittedName>
</protein>
<evidence type="ECO:0000259" key="1">
    <source>
        <dbReference type="Pfam" id="PF11738"/>
    </source>
</evidence>
<dbReference type="RefSeq" id="WP_255927987.1">
    <property type="nucleotide sequence ID" value="NZ_JANFQP010000001.1"/>
</dbReference>
<proteinExistence type="predicted"/>
<sequence>MKKVSAIFSVILLTFFSCTKTEKQVSESSTKSDSTKIVTNIFTIDSVKVDDSLKIDKNLTTAFKSKILVFPNISNKTLLDSVYSATNIKLDTYTKDHLLQELQKKQNDFYENTKESLNDWKPDFKQTWDETSSMKLFSTQGNYMTIQYTGSGYTGGAHGYYNEIYKVFDVSNHKTIQISDLIINQDPKIWNRILMTNFLENDLEKKQAEMLLVKEIPLNRNFYFDKDNLYFLYNQYEIAAYAAGPVLIKIPYTEIKPFLNPDFKAKMNL</sequence>
<name>A0ABW5KAA6_9FLAO</name>
<evidence type="ECO:0000313" key="2">
    <source>
        <dbReference type="EMBL" id="MFD2544705.1"/>
    </source>
</evidence>
<reference evidence="3" key="1">
    <citation type="journal article" date="2019" name="Int. J. Syst. Evol. Microbiol.">
        <title>The Global Catalogue of Microorganisms (GCM) 10K type strain sequencing project: providing services to taxonomists for standard genome sequencing and annotation.</title>
        <authorList>
            <consortium name="The Broad Institute Genomics Platform"/>
            <consortium name="The Broad Institute Genome Sequencing Center for Infectious Disease"/>
            <person name="Wu L."/>
            <person name="Ma J."/>
        </authorList>
    </citation>
    <scope>NUCLEOTIDE SEQUENCE [LARGE SCALE GENOMIC DNA]</scope>
    <source>
        <strain evidence="3">KCTC 52204</strain>
    </source>
</reference>
<dbReference type="Gene3D" id="3.30.565.40">
    <property type="entry name" value="Fervidobacterium nodosum Rt17-B1 like"/>
    <property type="match status" value="1"/>
</dbReference>
<dbReference type="PROSITE" id="PS51257">
    <property type="entry name" value="PROKAR_LIPOPROTEIN"/>
    <property type="match status" value="1"/>
</dbReference>
<gene>
    <name evidence="2" type="ORF">ACFSO8_04440</name>
</gene>
<feature type="domain" description="DUF3298" evidence="1">
    <location>
        <begin position="197"/>
        <end position="252"/>
    </location>
</feature>
<dbReference type="Proteomes" id="UP001597394">
    <property type="component" value="Unassembled WGS sequence"/>
</dbReference>
<dbReference type="Gene3D" id="3.90.640.20">
    <property type="entry name" value="Heat-shock cognate protein, ATPase"/>
    <property type="match status" value="1"/>
</dbReference>
<dbReference type="InterPro" id="IPR037126">
    <property type="entry name" value="PdaC/RsiV-like_sf"/>
</dbReference>
<dbReference type="EMBL" id="JBHULG010000001">
    <property type="protein sequence ID" value="MFD2544705.1"/>
    <property type="molecule type" value="Genomic_DNA"/>
</dbReference>